<evidence type="ECO:0000256" key="3">
    <source>
        <dbReference type="ARBA" id="ARBA00022692"/>
    </source>
</evidence>
<evidence type="ECO:0000256" key="6">
    <source>
        <dbReference type="RuleBase" id="RU363053"/>
    </source>
</evidence>
<keyword evidence="8" id="KW-1185">Reference proteome</keyword>
<dbReference type="AlphaFoldDB" id="A0A9P0DQT2"/>
<dbReference type="PANTHER" id="PTHR11266">
    <property type="entry name" value="PEROXISOMAL MEMBRANE PROTEIN 2, PXMP2 MPV17"/>
    <property type="match status" value="1"/>
</dbReference>
<gene>
    <name evidence="7" type="ORF">PHAECO_LOCUS4869</name>
</gene>
<evidence type="ECO:0000313" key="8">
    <source>
        <dbReference type="Proteomes" id="UP001153737"/>
    </source>
</evidence>
<protein>
    <recommendedName>
        <fullName evidence="9">Mpv17-like protein 2</fullName>
    </recommendedName>
</protein>
<keyword evidence="4 6" id="KW-1133">Transmembrane helix</keyword>
<evidence type="ECO:0000256" key="1">
    <source>
        <dbReference type="ARBA" id="ARBA00004141"/>
    </source>
</evidence>
<dbReference type="Pfam" id="PF04117">
    <property type="entry name" value="Mpv17_PMP22"/>
    <property type="match status" value="1"/>
</dbReference>
<dbReference type="OrthoDB" id="10267969at2759"/>
<dbReference type="Proteomes" id="UP001153737">
    <property type="component" value="Chromosome 15"/>
</dbReference>
<keyword evidence="5 6" id="KW-0472">Membrane</keyword>
<feature type="transmembrane region" description="Helical" evidence="6">
    <location>
        <begin position="89"/>
        <end position="107"/>
    </location>
</feature>
<evidence type="ECO:0000256" key="2">
    <source>
        <dbReference type="ARBA" id="ARBA00006824"/>
    </source>
</evidence>
<comment type="subcellular location">
    <subcellularLocation>
        <location evidence="1">Membrane</location>
        <topology evidence="1">Multi-pass membrane protein</topology>
    </subcellularLocation>
</comment>
<dbReference type="GO" id="GO:0005739">
    <property type="term" value="C:mitochondrion"/>
    <property type="evidence" value="ECO:0007669"/>
    <property type="project" value="TreeGrafter"/>
</dbReference>
<dbReference type="EMBL" id="OU896721">
    <property type="protein sequence ID" value="CAH1154236.1"/>
    <property type="molecule type" value="Genomic_DNA"/>
</dbReference>
<evidence type="ECO:0000313" key="7">
    <source>
        <dbReference type="EMBL" id="CAH1154236.1"/>
    </source>
</evidence>
<reference evidence="7" key="2">
    <citation type="submission" date="2022-10" db="EMBL/GenBank/DDBJ databases">
        <authorList>
            <consortium name="ENA_rothamsted_submissions"/>
            <consortium name="culmorum"/>
            <person name="King R."/>
        </authorList>
    </citation>
    <scope>NUCLEOTIDE SEQUENCE</scope>
</reference>
<proteinExistence type="inferred from homology"/>
<name>A0A9P0DQT2_PHACE</name>
<dbReference type="GO" id="GO:0061668">
    <property type="term" value="P:mitochondrial ribosome assembly"/>
    <property type="evidence" value="ECO:0007669"/>
    <property type="project" value="TreeGrafter"/>
</dbReference>
<comment type="similarity">
    <text evidence="2 6">Belongs to the peroxisomal membrane protein PXMP2/4 family.</text>
</comment>
<evidence type="ECO:0000256" key="4">
    <source>
        <dbReference type="ARBA" id="ARBA00022989"/>
    </source>
</evidence>
<dbReference type="PANTHER" id="PTHR11266:SF81">
    <property type="entry name" value="GH12661P-RELATED"/>
    <property type="match status" value="1"/>
</dbReference>
<dbReference type="GO" id="GO:0016020">
    <property type="term" value="C:membrane"/>
    <property type="evidence" value="ECO:0007669"/>
    <property type="project" value="UniProtKB-SubCell"/>
</dbReference>
<keyword evidence="3 6" id="KW-0812">Transmembrane</keyword>
<sequence>MFKFRSCISRVVAIVSKRSTITCNSCSRLSTSSSSTTPIRPGITLVFGKYLLATNTISSGVLMLIGDICQQEVEYRQRKIEERYDYGRLSRMFIVGVALGPLHHYYYVWLAKTWPARSAKIITWKILLDQIVMSPICIAGFFYGMGILERKSVQECSEELVDKFKEVYLLDWIVWPPTQFINFYYIAVKYQVLYINAVTMLYDVFLSYIKHRELAREQITHVELLEAKKI</sequence>
<reference evidence="7" key="1">
    <citation type="submission" date="2022-01" db="EMBL/GenBank/DDBJ databases">
        <authorList>
            <person name="King R."/>
        </authorList>
    </citation>
    <scope>NUCLEOTIDE SEQUENCE</scope>
</reference>
<organism evidence="7 8">
    <name type="scientific">Phaedon cochleariae</name>
    <name type="common">Mustard beetle</name>
    <dbReference type="NCBI Taxonomy" id="80249"/>
    <lineage>
        <taxon>Eukaryota</taxon>
        <taxon>Metazoa</taxon>
        <taxon>Ecdysozoa</taxon>
        <taxon>Arthropoda</taxon>
        <taxon>Hexapoda</taxon>
        <taxon>Insecta</taxon>
        <taxon>Pterygota</taxon>
        <taxon>Neoptera</taxon>
        <taxon>Endopterygota</taxon>
        <taxon>Coleoptera</taxon>
        <taxon>Polyphaga</taxon>
        <taxon>Cucujiformia</taxon>
        <taxon>Chrysomeloidea</taxon>
        <taxon>Chrysomelidae</taxon>
        <taxon>Chrysomelinae</taxon>
        <taxon>Chrysomelini</taxon>
        <taxon>Phaedon</taxon>
    </lineage>
</organism>
<dbReference type="InterPro" id="IPR007248">
    <property type="entry name" value="Mpv17_PMP22"/>
</dbReference>
<feature type="transmembrane region" description="Helical" evidence="6">
    <location>
        <begin position="127"/>
        <end position="148"/>
    </location>
</feature>
<evidence type="ECO:0008006" key="9">
    <source>
        <dbReference type="Google" id="ProtNLM"/>
    </source>
</evidence>
<accession>A0A9P0DQT2</accession>
<evidence type="ECO:0000256" key="5">
    <source>
        <dbReference type="ARBA" id="ARBA00023136"/>
    </source>
</evidence>